<gene>
    <name evidence="4" type="ORF">PACLA_8A085533</name>
</gene>
<dbReference type="EMBL" id="CACRXK020003186">
    <property type="protein sequence ID" value="CAB3997786.1"/>
    <property type="molecule type" value="Genomic_DNA"/>
</dbReference>
<name>A0A6S7H4Y6_PARCT</name>
<organism evidence="4 5">
    <name type="scientific">Paramuricea clavata</name>
    <name type="common">Red gorgonian</name>
    <name type="synonym">Violescent sea-whip</name>
    <dbReference type="NCBI Taxonomy" id="317549"/>
    <lineage>
        <taxon>Eukaryota</taxon>
        <taxon>Metazoa</taxon>
        <taxon>Cnidaria</taxon>
        <taxon>Anthozoa</taxon>
        <taxon>Octocorallia</taxon>
        <taxon>Malacalcyonacea</taxon>
        <taxon>Plexauridae</taxon>
        <taxon>Paramuricea</taxon>
    </lineage>
</organism>
<dbReference type="PANTHER" id="PTHR47331">
    <property type="entry name" value="PHD-TYPE DOMAIN-CONTAINING PROTEIN"/>
    <property type="match status" value="1"/>
</dbReference>
<proteinExistence type="predicted"/>
<evidence type="ECO:0000313" key="5">
    <source>
        <dbReference type="Proteomes" id="UP001152795"/>
    </source>
</evidence>
<dbReference type="AlphaFoldDB" id="A0A6S7H4Y6"/>
<feature type="domain" description="Integrase zinc-binding" evidence="2">
    <location>
        <begin position="59"/>
        <end position="102"/>
    </location>
</feature>
<feature type="region of interest" description="Disordered" evidence="1">
    <location>
        <begin position="295"/>
        <end position="351"/>
    </location>
</feature>
<evidence type="ECO:0000256" key="1">
    <source>
        <dbReference type="SAM" id="MobiDB-lite"/>
    </source>
</evidence>
<evidence type="ECO:0000313" key="4">
    <source>
        <dbReference type="EMBL" id="CAB3997786.1"/>
    </source>
</evidence>
<dbReference type="InterPro" id="IPR040676">
    <property type="entry name" value="DUF5641"/>
</dbReference>
<evidence type="ECO:0000259" key="3">
    <source>
        <dbReference type="Pfam" id="PF18701"/>
    </source>
</evidence>
<evidence type="ECO:0000259" key="2">
    <source>
        <dbReference type="Pfam" id="PF17921"/>
    </source>
</evidence>
<dbReference type="InterPro" id="IPR041588">
    <property type="entry name" value="Integrase_H2C2"/>
</dbReference>
<keyword evidence="5" id="KW-1185">Reference proteome</keyword>
<dbReference type="OrthoDB" id="6099430at2759"/>
<accession>A0A6S7H4Y6</accession>
<dbReference type="Gene3D" id="1.10.340.70">
    <property type="match status" value="1"/>
</dbReference>
<feature type="compositionally biased region" description="Acidic residues" evidence="1">
    <location>
        <begin position="295"/>
        <end position="309"/>
    </location>
</feature>
<sequence length="351" mass="40663">MFSEEVKQLINRTKTSSSRLDQLRLFLDDKGMIRCEGRIEHSSVSSEAKKPVLLPAKHHVTDLIIQEHHDSTNHTGIKGTLNRIRKRYWILHGRQAAKRVLRKYSVKRCLKKSIDRATLSFEELRTILIEIESTLNNRPITYIYDDEEGISYPLTPSCLLYGRRTTTTPDDSQFEIVSTNESLTRRAQHHKTLLKQFTKQWRREYLLSIREAASSSNNGTRDVIAEGDIVILKNESTKRLFWKIAKVEKLIRSIDGVVRSEKIRVLNSETRKPIIMRRPIQHLIPLEIRSKFGNENEEEQVDVNEESSETQDLSTEPLDSDVKTAVVEKKNRPKRKAAVQGELVRKLSKQT</sequence>
<dbReference type="Proteomes" id="UP001152795">
    <property type="component" value="Unassembled WGS sequence"/>
</dbReference>
<feature type="domain" description="DUF5641" evidence="3">
    <location>
        <begin position="186"/>
        <end position="284"/>
    </location>
</feature>
<comment type="caution">
    <text evidence="4">The sequence shown here is derived from an EMBL/GenBank/DDBJ whole genome shotgun (WGS) entry which is preliminary data.</text>
</comment>
<protein>
    <submittedName>
        <fullName evidence="4">Uncharacterized protein</fullName>
    </submittedName>
</protein>
<feature type="compositionally biased region" description="Basic and acidic residues" evidence="1">
    <location>
        <begin position="320"/>
        <end position="330"/>
    </location>
</feature>
<reference evidence="4" key="1">
    <citation type="submission" date="2020-04" db="EMBL/GenBank/DDBJ databases">
        <authorList>
            <person name="Alioto T."/>
            <person name="Alioto T."/>
            <person name="Gomez Garrido J."/>
        </authorList>
    </citation>
    <scope>NUCLEOTIDE SEQUENCE</scope>
    <source>
        <strain evidence="4">A484AB</strain>
    </source>
</reference>
<dbReference type="Pfam" id="PF18701">
    <property type="entry name" value="DUF5641"/>
    <property type="match status" value="1"/>
</dbReference>
<dbReference type="Pfam" id="PF17921">
    <property type="entry name" value="Integrase_H2C2"/>
    <property type="match status" value="1"/>
</dbReference>